<dbReference type="InterPro" id="IPR050958">
    <property type="entry name" value="Cell_Adh-Cytoskel_Orgn"/>
</dbReference>
<reference evidence="6" key="1">
    <citation type="submission" date="2016-11" db="UniProtKB">
        <authorList>
            <consortium name="WormBaseParasite"/>
        </authorList>
    </citation>
    <scope>IDENTIFICATION</scope>
</reference>
<dbReference type="InterPro" id="IPR007110">
    <property type="entry name" value="Ig-like_dom"/>
</dbReference>
<dbReference type="WBParaSite" id="maker-unitig_30039-snap-gene-0.2-mRNA-1">
    <property type="protein sequence ID" value="maker-unitig_30039-snap-gene-0.2-mRNA-1"/>
    <property type="gene ID" value="maker-unitig_30039-snap-gene-0.2"/>
</dbReference>
<evidence type="ECO:0000256" key="1">
    <source>
        <dbReference type="ARBA" id="ARBA00022729"/>
    </source>
</evidence>
<protein>
    <submittedName>
        <fullName evidence="6">Ig-like domain-containing protein</fullName>
    </submittedName>
</protein>
<dbReference type="InterPro" id="IPR013783">
    <property type="entry name" value="Ig-like_fold"/>
</dbReference>
<organism evidence="5 6">
    <name type="scientific">Macrostomum lignano</name>
    <dbReference type="NCBI Taxonomy" id="282301"/>
    <lineage>
        <taxon>Eukaryota</taxon>
        <taxon>Metazoa</taxon>
        <taxon>Spiralia</taxon>
        <taxon>Lophotrochozoa</taxon>
        <taxon>Platyhelminthes</taxon>
        <taxon>Rhabditophora</taxon>
        <taxon>Macrostomorpha</taxon>
        <taxon>Macrostomida</taxon>
        <taxon>Macrostomidae</taxon>
        <taxon>Macrostomum</taxon>
    </lineage>
</organism>
<evidence type="ECO:0000256" key="3">
    <source>
        <dbReference type="SAM" id="MobiDB-lite"/>
    </source>
</evidence>
<dbReference type="InterPro" id="IPR013098">
    <property type="entry name" value="Ig_I-set"/>
</dbReference>
<dbReference type="AlphaFoldDB" id="A0A1I8FD35"/>
<keyword evidence="1" id="KW-0732">Signal</keyword>
<dbReference type="GO" id="GO:0005886">
    <property type="term" value="C:plasma membrane"/>
    <property type="evidence" value="ECO:0007669"/>
    <property type="project" value="TreeGrafter"/>
</dbReference>
<keyword evidence="5" id="KW-1185">Reference proteome</keyword>
<dbReference type="GO" id="GO:0008046">
    <property type="term" value="F:axon guidance receptor activity"/>
    <property type="evidence" value="ECO:0007669"/>
    <property type="project" value="TreeGrafter"/>
</dbReference>
<feature type="domain" description="Ig-like" evidence="4">
    <location>
        <begin position="428"/>
        <end position="472"/>
    </location>
</feature>
<evidence type="ECO:0000313" key="5">
    <source>
        <dbReference type="Proteomes" id="UP000095280"/>
    </source>
</evidence>
<dbReference type="GO" id="GO:0007156">
    <property type="term" value="P:homophilic cell adhesion via plasma membrane adhesion molecules"/>
    <property type="evidence" value="ECO:0007669"/>
    <property type="project" value="TreeGrafter"/>
</dbReference>
<dbReference type="GO" id="GO:0043025">
    <property type="term" value="C:neuronal cell body"/>
    <property type="evidence" value="ECO:0007669"/>
    <property type="project" value="TreeGrafter"/>
</dbReference>
<dbReference type="SMART" id="SM00409">
    <property type="entry name" value="IG"/>
    <property type="match status" value="3"/>
</dbReference>
<dbReference type="PANTHER" id="PTHR45080">
    <property type="entry name" value="CONTACTIN 5"/>
    <property type="match status" value="1"/>
</dbReference>
<dbReference type="GO" id="GO:0050808">
    <property type="term" value="P:synapse organization"/>
    <property type="evidence" value="ECO:0007669"/>
    <property type="project" value="TreeGrafter"/>
</dbReference>
<keyword evidence="2" id="KW-1015">Disulfide bond</keyword>
<dbReference type="Gene3D" id="2.60.40.10">
    <property type="entry name" value="Immunoglobulins"/>
    <property type="match status" value="3"/>
</dbReference>
<dbReference type="Pfam" id="PF07679">
    <property type="entry name" value="I-set"/>
    <property type="match status" value="1"/>
</dbReference>
<dbReference type="Proteomes" id="UP000095280">
    <property type="component" value="Unplaced"/>
</dbReference>
<evidence type="ECO:0000313" key="6">
    <source>
        <dbReference type="WBParaSite" id="maker-unitig_30039-snap-gene-0.2-mRNA-1"/>
    </source>
</evidence>
<proteinExistence type="predicted"/>
<dbReference type="PROSITE" id="PS50835">
    <property type="entry name" value="IG_LIKE"/>
    <property type="match status" value="2"/>
</dbReference>
<dbReference type="GO" id="GO:0030424">
    <property type="term" value="C:axon"/>
    <property type="evidence" value="ECO:0007669"/>
    <property type="project" value="TreeGrafter"/>
</dbReference>
<evidence type="ECO:0000259" key="4">
    <source>
        <dbReference type="PROSITE" id="PS50835"/>
    </source>
</evidence>
<evidence type="ECO:0000256" key="2">
    <source>
        <dbReference type="ARBA" id="ARBA00023157"/>
    </source>
</evidence>
<name>A0A1I8FD35_9PLAT</name>
<sequence length="472" mass="52057">PTATARRHTRSRVTGRSKLTFHHVFSVGLESQFPAGRGVDQRRPYPVPPVPKPDRRSARLAGHLEHPGVASSRPGVVQFVALKTYDKRDLLTVQARSLNGAPQDLVYLTDKIQAPPDFFYIVVTGKDSEGRDFQRYNTPTAIRARERRRPRVECRGGSGVCSGSGSGSSVDVKGQAQGHGDAHCEVISPRDYEAHLVQSVRRSGRRARQRIQSASSQANQRVQTYQLRNVGVVAAGVYELVALTNSGQNHSDKIQVIVLPRRPPGAHCGRNTTVATGTDAELKCLVVVDEAYDRSNNIRELELSIRVGNTSRVTVTESRRQGSIDKRLMIRSVSRRDVGKYICKAEYDGQGSGIRSSRDTWLRIQEAPIVRVTSRRINYQRGDSIRARNNVLQILDAKEEHKGVYNCKAENSGGVSAEPVSIVYVERPTVKAVNNSVVGIVGERRQLRCNATGQPVPTVTWRRNGVPIVAGP</sequence>
<dbReference type="CDD" id="cd00096">
    <property type="entry name" value="Ig"/>
    <property type="match status" value="1"/>
</dbReference>
<dbReference type="SUPFAM" id="SSF48726">
    <property type="entry name" value="Immunoglobulin"/>
    <property type="match status" value="3"/>
</dbReference>
<dbReference type="InterPro" id="IPR003599">
    <property type="entry name" value="Ig_sub"/>
</dbReference>
<dbReference type="PANTHER" id="PTHR45080:SF8">
    <property type="entry name" value="IG-LIKE DOMAIN-CONTAINING PROTEIN"/>
    <property type="match status" value="1"/>
</dbReference>
<dbReference type="InterPro" id="IPR036179">
    <property type="entry name" value="Ig-like_dom_sf"/>
</dbReference>
<accession>A0A1I8FD35</accession>
<feature type="domain" description="Ig-like" evidence="4">
    <location>
        <begin position="343"/>
        <end position="423"/>
    </location>
</feature>
<feature type="region of interest" description="Disordered" evidence="3">
    <location>
        <begin position="35"/>
        <end position="56"/>
    </location>
</feature>